<proteinExistence type="predicted"/>
<accession>A0A2X4WMA4</accession>
<dbReference type="Proteomes" id="UP000249134">
    <property type="component" value="Chromosome 1"/>
</dbReference>
<protein>
    <submittedName>
        <fullName evidence="1">L-aminopeptidase/D-esterase</fullName>
    </submittedName>
</protein>
<keyword evidence="1" id="KW-0645">Protease</keyword>
<dbReference type="Gene3D" id="3.60.70.12">
    <property type="entry name" value="L-amino peptidase D-ALA esterase/amidase"/>
    <property type="match status" value="1"/>
</dbReference>
<dbReference type="Pfam" id="PF03576">
    <property type="entry name" value="Peptidase_S58"/>
    <property type="match status" value="1"/>
</dbReference>
<dbReference type="KEGG" id="blen:NCTC4824_02499"/>
<keyword evidence="1" id="KW-0378">Hydrolase</keyword>
<dbReference type="SUPFAM" id="SSF56266">
    <property type="entry name" value="DmpA/ArgJ-like"/>
    <property type="match status" value="1"/>
</dbReference>
<evidence type="ECO:0000313" key="1">
    <source>
        <dbReference type="EMBL" id="SQI59832.1"/>
    </source>
</evidence>
<keyword evidence="1" id="KW-0031">Aminopeptidase</keyword>
<dbReference type="AlphaFoldDB" id="A0A2X4WMA4"/>
<dbReference type="EMBL" id="LS483476">
    <property type="protein sequence ID" value="SQI59832.1"/>
    <property type="molecule type" value="Genomic_DNA"/>
</dbReference>
<organism evidence="1 2">
    <name type="scientific">Lederbergia lenta</name>
    <name type="common">Bacillus lentus</name>
    <dbReference type="NCBI Taxonomy" id="1467"/>
    <lineage>
        <taxon>Bacteria</taxon>
        <taxon>Bacillati</taxon>
        <taxon>Bacillota</taxon>
        <taxon>Bacilli</taxon>
        <taxon>Bacillales</taxon>
        <taxon>Bacillaceae</taxon>
        <taxon>Lederbergia</taxon>
    </lineage>
</organism>
<gene>
    <name evidence="1" type="ORF">NCTC4824_02499</name>
</gene>
<dbReference type="GO" id="GO:0004177">
    <property type="term" value="F:aminopeptidase activity"/>
    <property type="evidence" value="ECO:0007669"/>
    <property type="project" value="UniProtKB-KW"/>
</dbReference>
<evidence type="ECO:0000313" key="2">
    <source>
        <dbReference type="Proteomes" id="UP000249134"/>
    </source>
</evidence>
<reference evidence="1 2" key="1">
    <citation type="submission" date="2018-06" db="EMBL/GenBank/DDBJ databases">
        <authorList>
            <consortium name="Pathogen Informatics"/>
            <person name="Doyle S."/>
        </authorList>
    </citation>
    <scope>NUCLEOTIDE SEQUENCE [LARGE SCALE GENOMIC DNA]</scope>
    <source>
        <strain evidence="1 2">NCTC4824</strain>
    </source>
</reference>
<dbReference type="InterPro" id="IPR016117">
    <property type="entry name" value="ArgJ-like_dom_sf"/>
</dbReference>
<sequence length="68" mass="7431">MTIVITNEKLTAGTLRQLSKQIHTSMARANYPFHIIDDGDISFMVSTNEVENPQLNANTVGLIASEVA</sequence>
<name>A0A2X4WMA4_LEDLE</name>
<keyword evidence="2" id="KW-1185">Reference proteome</keyword>
<dbReference type="InterPro" id="IPR005321">
    <property type="entry name" value="Peptidase_S58_DmpA"/>
</dbReference>